<sequence>MRDAVAGQTRLKIVNKPLNDLILHFSIYRAKERTQATLDSFPSFLRLKIGFDLVMLDITDLILSRLESTPWMLPALKNYCWSSSEPSSWLTTSGRLT</sequence>
<dbReference type="Gramene" id="PGSC0003DMT400091311">
    <property type="protein sequence ID" value="PGSC0003DMT400091311"/>
    <property type="gene ID" value="PGSC0003DMG400040882"/>
</dbReference>
<proteinExistence type="predicted"/>
<evidence type="ECO:0000313" key="1">
    <source>
        <dbReference type="EnsemblPlants" id="PGSC0003DMT400091311"/>
    </source>
</evidence>
<organism evidence="1 2">
    <name type="scientific">Solanum tuberosum</name>
    <name type="common">Potato</name>
    <dbReference type="NCBI Taxonomy" id="4113"/>
    <lineage>
        <taxon>Eukaryota</taxon>
        <taxon>Viridiplantae</taxon>
        <taxon>Streptophyta</taxon>
        <taxon>Embryophyta</taxon>
        <taxon>Tracheophyta</taxon>
        <taxon>Spermatophyta</taxon>
        <taxon>Magnoliopsida</taxon>
        <taxon>eudicotyledons</taxon>
        <taxon>Gunneridae</taxon>
        <taxon>Pentapetalae</taxon>
        <taxon>asterids</taxon>
        <taxon>lamiids</taxon>
        <taxon>Solanales</taxon>
        <taxon>Solanaceae</taxon>
        <taxon>Solanoideae</taxon>
        <taxon>Solaneae</taxon>
        <taxon>Solanum</taxon>
    </lineage>
</organism>
<dbReference type="PaxDb" id="4113-PGSC0003DMT400091311"/>
<name>M1DMB5_SOLTU</name>
<keyword evidence="2" id="KW-1185">Reference proteome</keyword>
<accession>M1DMB5</accession>
<evidence type="ECO:0000313" key="2">
    <source>
        <dbReference type="Proteomes" id="UP000011115"/>
    </source>
</evidence>
<dbReference type="HOGENOM" id="CLU_2350812_0_0_1"/>
<protein>
    <submittedName>
        <fullName evidence="1">Uncharacterized protein</fullName>
    </submittedName>
</protein>
<dbReference type="EnsemblPlants" id="PGSC0003DMT400091311">
    <property type="protein sequence ID" value="PGSC0003DMT400091311"/>
    <property type="gene ID" value="PGSC0003DMG400040882"/>
</dbReference>
<dbReference type="Proteomes" id="UP000011115">
    <property type="component" value="Unassembled WGS sequence"/>
</dbReference>
<dbReference type="InParanoid" id="M1DMB5"/>
<reference evidence="2" key="1">
    <citation type="journal article" date="2011" name="Nature">
        <title>Genome sequence and analysis of the tuber crop potato.</title>
        <authorList>
            <consortium name="The Potato Genome Sequencing Consortium"/>
        </authorList>
    </citation>
    <scope>NUCLEOTIDE SEQUENCE [LARGE SCALE GENOMIC DNA]</scope>
    <source>
        <strain evidence="2">cv. DM1-3 516 R44</strain>
    </source>
</reference>
<reference evidence="1" key="2">
    <citation type="submission" date="2015-06" db="UniProtKB">
        <authorList>
            <consortium name="EnsemblPlants"/>
        </authorList>
    </citation>
    <scope>IDENTIFICATION</scope>
    <source>
        <strain evidence="1">DM1-3 516 R44</strain>
    </source>
</reference>
<dbReference type="AlphaFoldDB" id="M1DMB5"/>